<name>A0A1Q8EVI2_9PSED</name>
<protein>
    <recommendedName>
        <fullName evidence="17">Methyl-accepting chemotaxis protein</fullName>
    </recommendedName>
</protein>
<evidence type="ECO:0000256" key="3">
    <source>
        <dbReference type="ARBA" id="ARBA00022481"/>
    </source>
</evidence>
<evidence type="ECO:0000256" key="12">
    <source>
        <dbReference type="SAM" id="Phobius"/>
    </source>
</evidence>
<evidence type="ECO:0000259" key="14">
    <source>
        <dbReference type="PROSITE" id="PS50192"/>
    </source>
</evidence>
<dbReference type="EMBL" id="MSCT01000005">
    <property type="protein sequence ID" value="OLF55792.1"/>
    <property type="molecule type" value="Genomic_DNA"/>
</dbReference>
<gene>
    <name evidence="15" type="ORF">BTN82_03505</name>
</gene>
<feature type="transmembrane region" description="Helical" evidence="12">
    <location>
        <begin position="202"/>
        <end position="220"/>
    </location>
</feature>
<keyword evidence="2" id="KW-1003">Cell membrane</keyword>
<dbReference type="SUPFAM" id="SSF58104">
    <property type="entry name" value="Methyl-accepting chemotaxis protein (MCP) signaling domain"/>
    <property type="match status" value="1"/>
</dbReference>
<dbReference type="SMART" id="SM00283">
    <property type="entry name" value="MA"/>
    <property type="match status" value="1"/>
</dbReference>
<keyword evidence="6 12" id="KW-0812">Transmembrane</keyword>
<dbReference type="GO" id="GO:0005886">
    <property type="term" value="C:plasma membrane"/>
    <property type="evidence" value="ECO:0007669"/>
    <property type="project" value="UniProtKB-SubCell"/>
</dbReference>
<accession>A0A1Q8EVI2</accession>
<comment type="similarity">
    <text evidence="10">Belongs to the methyl-accepting chemotaxis (MCP) protein family.</text>
</comment>
<evidence type="ECO:0000313" key="16">
    <source>
        <dbReference type="Proteomes" id="UP000185578"/>
    </source>
</evidence>
<keyword evidence="9 11" id="KW-0807">Transducer</keyword>
<dbReference type="PROSITE" id="PS50192">
    <property type="entry name" value="T_SNARE"/>
    <property type="match status" value="1"/>
</dbReference>
<evidence type="ECO:0008006" key="17">
    <source>
        <dbReference type="Google" id="ProtNLM"/>
    </source>
</evidence>
<keyword evidence="4" id="KW-0145">Chemotaxis</keyword>
<feature type="domain" description="Methyl-accepting transducer" evidence="13">
    <location>
        <begin position="281"/>
        <end position="517"/>
    </location>
</feature>
<dbReference type="InterPro" id="IPR004089">
    <property type="entry name" value="MCPsignal_dom"/>
</dbReference>
<keyword evidence="3" id="KW-0488">Methylation</keyword>
<keyword evidence="5" id="KW-0997">Cell inner membrane</keyword>
<evidence type="ECO:0000256" key="7">
    <source>
        <dbReference type="ARBA" id="ARBA00022989"/>
    </source>
</evidence>
<evidence type="ECO:0000256" key="8">
    <source>
        <dbReference type="ARBA" id="ARBA00023136"/>
    </source>
</evidence>
<reference evidence="15 16" key="1">
    <citation type="submission" date="2016-12" db="EMBL/GenBank/DDBJ databases">
        <authorList>
            <person name="Song W.-J."/>
            <person name="Kurnit D.M."/>
        </authorList>
    </citation>
    <scope>NUCLEOTIDE SEQUENCE [LARGE SCALE GENOMIC DNA]</scope>
    <source>
        <strain evidence="15 16">PCL1601</strain>
    </source>
</reference>
<sequence length="553" mass="60088">MALKQSASDAREVSEKRYRSYLLADEMRQSSDDLTRLGRTYVVTANPEYEREYLKILDIRNGKAPRPKDYHRIYWDFVAAGNTQPRPDGETVALQTLMKQEGFTEEEFAKLQEAQNNSDSLVQLEVKAMNAVKGKFADAQGNYTVAGEPDLALARTLVHSPQYHAFKAQIMKPVDDFFGLMESRTLAEVTRANHELDVAQNLFVVVLLMLIGEIGLLIYLGRRQILEQLGGAPAELDRVLNEIAAGNLGVSIPDAPQKSALGSVRVMTDKLRSLIGAATKTSEQLCTAVAQVAQVVEDTAARATQQHEMTDLVATAVHEMGLTVQEIARNANGAAQASQSARQEAQQASDIVGESTAHIERMALEIGTADHSVGELAGHVGSIDQVLAVIRGISEQTNLLALNAAIEAARAGELGRGFAVVADEVRTLAGRTQNSTDEIQQMILGLKQGAETAVNSMRAGQAATQTGVQASQRTNQSLEAIAVQIEQISDMNSQVATATEEQSSVTEEINRNVQGIADLAHSTSSETLRCRQDCQTLRRMSEELTQQMGSFRL</sequence>
<dbReference type="GO" id="GO:0006935">
    <property type="term" value="P:chemotaxis"/>
    <property type="evidence" value="ECO:0007669"/>
    <property type="project" value="UniProtKB-KW"/>
</dbReference>
<dbReference type="PANTHER" id="PTHR32089">
    <property type="entry name" value="METHYL-ACCEPTING CHEMOTAXIS PROTEIN MCPB"/>
    <property type="match status" value="1"/>
</dbReference>
<proteinExistence type="inferred from homology"/>
<evidence type="ECO:0000256" key="5">
    <source>
        <dbReference type="ARBA" id="ARBA00022519"/>
    </source>
</evidence>
<dbReference type="Pfam" id="PF00015">
    <property type="entry name" value="MCPsignal"/>
    <property type="match status" value="1"/>
</dbReference>
<evidence type="ECO:0000256" key="6">
    <source>
        <dbReference type="ARBA" id="ARBA00022692"/>
    </source>
</evidence>
<keyword evidence="7 12" id="KW-1133">Transmembrane helix</keyword>
<evidence type="ECO:0000256" key="4">
    <source>
        <dbReference type="ARBA" id="ARBA00022500"/>
    </source>
</evidence>
<dbReference type="Gene3D" id="1.10.287.950">
    <property type="entry name" value="Methyl-accepting chemotaxis protein"/>
    <property type="match status" value="1"/>
</dbReference>
<evidence type="ECO:0000256" key="2">
    <source>
        <dbReference type="ARBA" id="ARBA00022475"/>
    </source>
</evidence>
<keyword evidence="8 12" id="KW-0472">Membrane</keyword>
<dbReference type="GO" id="GO:0007165">
    <property type="term" value="P:signal transduction"/>
    <property type="evidence" value="ECO:0007669"/>
    <property type="project" value="UniProtKB-KW"/>
</dbReference>
<evidence type="ECO:0000256" key="1">
    <source>
        <dbReference type="ARBA" id="ARBA00004429"/>
    </source>
</evidence>
<dbReference type="AlphaFoldDB" id="A0A1Q8EVI2"/>
<dbReference type="CDD" id="cd11386">
    <property type="entry name" value="MCP_signal"/>
    <property type="match status" value="1"/>
</dbReference>
<comment type="subcellular location">
    <subcellularLocation>
        <location evidence="1">Cell inner membrane</location>
        <topology evidence="1">Multi-pass membrane protein</topology>
    </subcellularLocation>
</comment>
<evidence type="ECO:0000259" key="13">
    <source>
        <dbReference type="PROSITE" id="PS50111"/>
    </source>
</evidence>
<dbReference type="Proteomes" id="UP000185578">
    <property type="component" value="Unassembled WGS sequence"/>
</dbReference>
<comment type="caution">
    <text evidence="15">The sequence shown here is derived from an EMBL/GenBank/DDBJ whole genome shotgun (WGS) entry which is preliminary data.</text>
</comment>
<dbReference type="PANTHER" id="PTHR32089:SF112">
    <property type="entry name" value="LYSOZYME-LIKE PROTEIN-RELATED"/>
    <property type="match status" value="1"/>
</dbReference>
<evidence type="ECO:0000256" key="10">
    <source>
        <dbReference type="ARBA" id="ARBA00029447"/>
    </source>
</evidence>
<feature type="domain" description="T-SNARE coiled-coil homology" evidence="14">
    <location>
        <begin position="468"/>
        <end position="530"/>
    </location>
</feature>
<evidence type="ECO:0000256" key="11">
    <source>
        <dbReference type="PROSITE-ProRule" id="PRU00284"/>
    </source>
</evidence>
<evidence type="ECO:0000313" key="15">
    <source>
        <dbReference type="EMBL" id="OLF55792.1"/>
    </source>
</evidence>
<evidence type="ECO:0000256" key="9">
    <source>
        <dbReference type="ARBA" id="ARBA00023224"/>
    </source>
</evidence>
<dbReference type="FunFam" id="1.10.287.950:FF:000001">
    <property type="entry name" value="Methyl-accepting chemotaxis sensory transducer"/>
    <property type="match status" value="1"/>
</dbReference>
<dbReference type="InterPro" id="IPR000727">
    <property type="entry name" value="T_SNARE_dom"/>
</dbReference>
<dbReference type="PROSITE" id="PS50111">
    <property type="entry name" value="CHEMOTAXIS_TRANSDUC_2"/>
    <property type="match status" value="1"/>
</dbReference>
<dbReference type="OrthoDB" id="2489132at2"/>
<organism evidence="15 16">
    <name type="scientific">Pseudomonas chlororaphis</name>
    <dbReference type="NCBI Taxonomy" id="587753"/>
    <lineage>
        <taxon>Bacteria</taxon>
        <taxon>Pseudomonadati</taxon>
        <taxon>Pseudomonadota</taxon>
        <taxon>Gammaproteobacteria</taxon>
        <taxon>Pseudomonadales</taxon>
        <taxon>Pseudomonadaceae</taxon>
        <taxon>Pseudomonas</taxon>
    </lineage>
</organism>